<feature type="non-terminal residue" evidence="1">
    <location>
        <position position="1"/>
    </location>
</feature>
<evidence type="ECO:0000313" key="2">
    <source>
        <dbReference type="Proteomes" id="UP001432027"/>
    </source>
</evidence>
<organism evidence="1 2">
    <name type="scientific">Pristionchus entomophagus</name>
    <dbReference type="NCBI Taxonomy" id="358040"/>
    <lineage>
        <taxon>Eukaryota</taxon>
        <taxon>Metazoa</taxon>
        <taxon>Ecdysozoa</taxon>
        <taxon>Nematoda</taxon>
        <taxon>Chromadorea</taxon>
        <taxon>Rhabditida</taxon>
        <taxon>Rhabditina</taxon>
        <taxon>Diplogasteromorpha</taxon>
        <taxon>Diplogasteroidea</taxon>
        <taxon>Neodiplogasteridae</taxon>
        <taxon>Pristionchus</taxon>
    </lineage>
</organism>
<feature type="non-terminal residue" evidence="1">
    <location>
        <position position="76"/>
    </location>
</feature>
<dbReference type="Gene3D" id="3.40.525.10">
    <property type="entry name" value="CRAL-TRIO lipid binding domain"/>
    <property type="match status" value="1"/>
</dbReference>
<dbReference type="PANTHER" id="PTHR47159">
    <property type="entry name" value="PROTEIN CBG07705-RELATED"/>
    <property type="match status" value="1"/>
</dbReference>
<comment type="caution">
    <text evidence="1">The sequence shown here is derived from an EMBL/GenBank/DDBJ whole genome shotgun (WGS) entry which is preliminary data.</text>
</comment>
<keyword evidence="2" id="KW-1185">Reference proteome</keyword>
<dbReference type="PANTHER" id="PTHR47159:SF3">
    <property type="entry name" value="CRAL-TRIO DOMAIN-CONTAINING PROTEIN"/>
    <property type="match status" value="1"/>
</dbReference>
<dbReference type="InterPro" id="IPR036865">
    <property type="entry name" value="CRAL-TRIO_dom_sf"/>
</dbReference>
<sequence>LILRKCEDWNLDVITSTPRNHDIHYYWKSGLTGEAGKTPNAVVNVESTGLNDYWGMLASHPTNEVLKARVHDLESM</sequence>
<reference evidence="1" key="1">
    <citation type="submission" date="2023-10" db="EMBL/GenBank/DDBJ databases">
        <title>Genome assembly of Pristionchus species.</title>
        <authorList>
            <person name="Yoshida K."/>
            <person name="Sommer R.J."/>
        </authorList>
    </citation>
    <scope>NUCLEOTIDE SEQUENCE</scope>
    <source>
        <strain evidence="1">RS0144</strain>
    </source>
</reference>
<accession>A0AAV5SEM9</accession>
<evidence type="ECO:0000313" key="1">
    <source>
        <dbReference type="EMBL" id="GMS81157.1"/>
    </source>
</evidence>
<dbReference type="InterPro" id="IPR053302">
    <property type="entry name" value="CRAL-TRIO_domain"/>
</dbReference>
<dbReference type="Proteomes" id="UP001432027">
    <property type="component" value="Unassembled WGS sequence"/>
</dbReference>
<gene>
    <name evidence="1" type="ORF">PENTCL1PPCAC_3332</name>
</gene>
<proteinExistence type="predicted"/>
<name>A0AAV5SEM9_9BILA</name>
<dbReference type="EMBL" id="BTSX01000001">
    <property type="protein sequence ID" value="GMS81157.1"/>
    <property type="molecule type" value="Genomic_DNA"/>
</dbReference>
<protein>
    <submittedName>
        <fullName evidence="1">Uncharacterized protein</fullName>
    </submittedName>
</protein>
<dbReference type="AlphaFoldDB" id="A0AAV5SEM9"/>